<dbReference type="InterPro" id="IPR011006">
    <property type="entry name" value="CheY-like_superfamily"/>
</dbReference>
<organism evidence="12 13">
    <name type="scientific">Anaerocolumna sedimenticola</name>
    <dbReference type="NCBI Taxonomy" id="2696063"/>
    <lineage>
        <taxon>Bacteria</taxon>
        <taxon>Bacillati</taxon>
        <taxon>Bacillota</taxon>
        <taxon>Clostridia</taxon>
        <taxon>Lachnospirales</taxon>
        <taxon>Lachnospiraceae</taxon>
        <taxon>Anaerocolumna</taxon>
    </lineage>
</organism>
<keyword evidence="3" id="KW-0902">Two-component regulatory system</keyword>
<dbReference type="Pfam" id="PF00486">
    <property type="entry name" value="Trans_reg_C"/>
    <property type="match status" value="1"/>
</dbReference>
<evidence type="ECO:0000256" key="8">
    <source>
        <dbReference type="PROSITE-ProRule" id="PRU00169"/>
    </source>
</evidence>
<dbReference type="PROSITE" id="PS51755">
    <property type="entry name" value="OMPR_PHOB"/>
    <property type="match status" value="1"/>
</dbReference>
<evidence type="ECO:0000256" key="1">
    <source>
        <dbReference type="ARBA" id="ARBA00018672"/>
    </source>
</evidence>
<dbReference type="EMBL" id="CP048000">
    <property type="protein sequence ID" value="QHQ60903.1"/>
    <property type="molecule type" value="Genomic_DNA"/>
</dbReference>
<dbReference type="Gene3D" id="3.40.50.2300">
    <property type="match status" value="1"/>
</dbReference>
<dbReference type="GO" id="GO:0000976">
    <property type="term" value="F:transcription cis-regulatory region binding"/>
    <property type="evidence" value="ECO:0007669"/>
    <property type="project" value="TreeGrafter"/>
</dbReference>
<feature type="domain" description="Response regulatory" evidence="10">
    <location>
        <begin position="2"/>
        <end position="116"/>
    </location>
</feature>
<name>A0A6P1TKE4_9FIRM</name>
<keyword evidence="13" id="KW-1185">Reference proteome</keyword>
<keyword evidence="5 9" id="KW-0238">DNA-binding</keyword>
<dbReference type="SUPFAM" id="SSF46894">
    <property type="entry name" value="C-terminal effector domain of the bipartite response regulators"/>
    <property type="match status" value="1"/>
</dbReference>
<dbReference type="SUPFAM" id="SSF52172">
    <property type="entry name" value="CheY-like"/>
    <property type="match status" value="1"/>
</dbReference>
<dbReference type="CDD" id="cd00383">
    <property type="entry name" value="trans_reg_C"/>
    <property type="match status" value="1"/>
</dbReference>
<dbReference type="PROSITE" id="PS50110">
    <property type="entry name" value="RESPONSE_REGULATORY"/>
    <property type="match status" value="1"/>
</dbReference>
<keyword evidence="6" id="KW-0804">Transcription</keyword>
<evidence type="ECO:0000256" key="4">
    <source>
        <dbReference type="ARBA" id="ARBA00023015"/>
    </source>
</evidence>
<dbReference type="GO" id="GO:0006355">
    <property type="term" value="P:regulation of DNA-templated transcription"/>
    <property type="evidence" value="ECO:0007669"/>
    <property type="project" value="InterPro"/>
</dbReference>
<evidence type="ECO:0000256" key="6">
    <source>
        <dbReference type="ARBA" id="ARBA00023163"/>
    </source>
</evidence>
<sequence length="227" mass="25875">MRLLMIEDDEELCEAVSVHIKKESYELDICHNGDEVSYYLNGSAYDVIILDRMLPGVDGLTILENIRKKGNTTPVIMVTAMNGINDRIDGLDGGADDYLAKPFEVQELMARIRALLRRPRKIEDLTVLKFMNVELNTNTYVAACGDKSLSLSKREGALLEFFLLNKEQILTREQILGRVWGPDSFVEDGNIDNYIFFLRRRLKALDAKVSIKTIHGIGYRMERKENA</sequence>
<evidence type="ECO:0000259" key="11">
    <source>
        <dbReference type="PROSITE" id="PS51755"/>
    </source>
</evidence>
<accession>A0A6P1TKE4</accession>
<evidence type="ECO:0000256" key="3">
    <source>
        <dbReference type="ARBA" id="ARBA00023012"/>
    </source>
</evidence>
<dbReference type="PANTHER" id="PTHR48111">
    <property type="entry name" value="REGULATOR OF RPOS"/>
    <property type="match status" value="1"/>
</dbReference>
<dbReference type="GO" id="GO:0000156">
    <property type="term" value="F:phosphorelay response regulator activity"/>
    <property type="evidence" value="ECO:0007669"/>
    <property type="project" value="TreeGrafter"/>
</dbReference>
<dbReference type="AlphaFoldDB" id="A0A6P1TKE4"/>
<dbReference type="InterPro" id="IPR001867">
    <property type="entry name" value="OmpR/PhoB-type_DNA-bd"/>
</dbReference>
<dbReference type="InterPro" id="IPR001789">
    <property type="entry name" value="Sig_transdc_resp-reg_receiver"/>
</dbReference>
<feature type="DNA-binding region" description="OmpR/PhoB-type" evidence="9">
    <location>
        <begin position="125"/>
        <end position="223"/>
    </location>
</feature>
<evidence type="ECO:0000256" key="5">
    <source>
        <dbReference type="ARBA" id="ARBA00023125"/>
    </source>
</evidence>
<gene>
    <name evidence="12" type="ORF">Ana3638_09090</name>
</gene>
<dbReference type="Gene3D" id="6.10.250.690">
    <property type="match status" value="1"/>
</dbReference>
<dbReference type="Gene3D" id="1.10.10.10">
    <property type="entry name" value="Winged helix-like DNA-binding domain superfamily/Winged helix DNA-binding domain"/>
    <property type="match status" value="1"/>
</dbReference>
<keyword evidence="2 8" id="KW-0597">Phosphoprotein</keyword>
<evidence type="ECO:0000256" key="7">
    <source>
        <dbReference type="ARBA" id="ARBA00024867"/>
    </source>
</evidence>
<feature type="modified residue" description="4-aspartylphosphate" evidence="8">
    <location>
        <position position="51"/>
    </location>
</feature>
<proteinExistence type="predicted"/>
<evidence type="ECO:0000313" key="13">
    <source>
        <dbReference type="Proteomes" id="UP000464314"/>
    </source>
</evidence>
<dbReference type="PANTHER" id="PTHR48111:SF22">
    <property type="entry name" value="REGULATOR OF RPOS"/>
    <property type="match status" value="1"/>
</dbReference>
<comment type="function">
    <text evidence="7">May play the central regulatory role in sporulation. It may be an element of the effector pathway responsible for the activation of sporulation genes in response to nutritional stress. Spo0A may act in concert with spo0H (a sigma factor) to control the expression of some genes that are critical to the sporulation process.</text>
</comment>
<reference evidence="12 13" key="1">
    <citation type="submission" date="2020-01" db="EMBL/GenBank/DDBJ databases">
        <title>Genome analysis of Anaerocolumna sp. CBA3638.</title>
        <authorList>
            <person name="Kim J."/>
            <person name="Roh S.W."/>
        </authorList>
    </citation>
    <scope>NUCLEOTIDE SEQUENCE [LARGE SCALE GENOMIC DNA]</scope>
    <source>
        <strain evidence="12 13">CBA3638</strain>
    </source>
</reference>
<dbReference type="GO" id="GO:0005829">
    <property type="term" value="C:cytosol"/>
    <property type="evidence" value="ECO:0007669"/>
    <property type="project" value="TreeGrafter"/>
</dbReference>
<evidence type="ECO:0000259" key="10">
    <source>
        <dbReference type="PROSITE" id="PS50110"/>
    </source>
</evidence>
<keyword evidence="4" id="KW-0805">Transcription regulation</keyword>
<feature type="domain" description="OmpR/PhoB-type" evidence="11">
    <location>
        <begin position="125"/>
        <end position="223"/>
    </location>
</feature>
<dbReference type="KEGG" id="anr:Ana3638_09090"/>
<dbReference type="Proteomes" id="UP000464314">
    <property type="component" value="Chromosome"/>
</dbReference>
<evidence type="ECO:0000256" key="9">
    <source>
        <dbReference type="PROSITE-ProRule" id="PRU01091"/>
    </source>
</evidence>
<dbReference type="SMART" id="SM00448">
    <property type="entry name" value="REC"/>
    <property type="match status" value="1"/>
</dbReference>
<dbReference type="Pfam" id="PF00072">
    <property type="entry name" value="Response_reg"/>
    <property type="match status" value="1"/>
</dbReference>
<evidence type="ECO:0000256" key="2">
    <source>
        <dbReference type="ARBA" id="ARBA00022553"/>
    </source>
</evidence>
<dbReference type="InterPro" id="IPR039420">
    <property type="entry name" value="WalR-like"/>
</dbReference>
<dbReference type="InterPro" id="IPR036388">
    <property type="entry name" value="WH-like_DNA-bd_sf"/>
</dbReference>
<dbReference type="GO" id="GO:0032993">
    <property type="term" value="C:protein-DNA complex"/>
    <property type="evidence" value="ECO:0007669"/>
    <property type="project" value="TreeGrafter"/>
</dbReference>
<dbReference type="SMART" id="SM00862">
    <property type="entry name" value="Trans_reg_C"/>
    <property type="match status" value="1"/>
</dbReference>
<dbReference type="InterPro" id="IPR016032">
    <property type="entry name" value="Sig_transdc_resp-reg_C-effctor"/>
</dbReference>
<dbReference type="RefSeq" id="WP_161837731.1">
    <property type="nucleotide sequence ID" value="NZ_CP048000.1"/>
</dbReference>
<protein>
    <recommendedName>
        <fullName evidence="1">Stage 0 sporulation protein A homolog</fullName>
    </recommendedName>
</protein>
<evidence type="ECO:0000313" key="12">
    <source>
        <dbReference type="EMBL" id="QHQ60903.1"/>
    </source>
</evidence>